<dbReference type="Pfam" id="PF08857">
    <property type="entry name" value="ParBc_2"/>
    <property type="match status" value="1"/>
</dbReference>
<name>A0ABW9ARD9_9BURK</name>
<gene>
    <name evidence="1" type="ORF">PQR57_13635</name>
</gene>
<dbReference type="Gene3D" id="1.10.8.10">
    <property type="entry name" value="DNA helicase RuvA subunit, C-terminal domain"/>
    <property type="match status" value="1"/>
</dbReference>
<proteinExistence type="predicted"/>
<dbReference type="CDD" id="cd16390">
    <property type="entry name" value="ParB_N_Srx_like"/>
    <property type="match status" value="1"/>
</dbReference>
<accession>A0ABW9ARD9</accession>
<dbReference type="Proteomes" id="UP001629230">
    <property type="component" value="Unassembled WGS sequence"/>
</dbReference>
<dbReference type="RefSeq" id="WP_408177485.1">
    <property type="nucleotide sequence ID" value="NZ_JAQQEZ010000008.1"/>
</dbReference>
<dbReference type="Gene3D" id="3.90.1530.10">
    <property type="entry name" value="Conserved hypothetical protein from pyrococcus furiosus pfu- 392566-001, ParB domain"/>
    <property type="match status" value="1"/>
</dbReference>
<dbReference type="InterPro" id="IPR014956">
    <property type="entry name" value="ParBc_2"/>
</dbReference>
<sequence>MKDTSQSVGALTAGGDLPQRWVQWGVLRPTQGAIGYVQVQAKKASYRELKPENRRSFAEEQAIVAVLGPSGTLHVVDHHHWARAWFDMGFPEAPVRIKEDFSGLTDEQFVKTMSERGWLHPFGEQGREFPVSDLPQSIEMIPDDVFQSLAAFVRTAGVFENPGEFNAKFAWAEFLRKRIAVRRSTVDGFALMLADAFAACRLPEAKVLPGYISSKESTP</sequence>
<evidence type="ECO:0000313" key="2">
    <source>
        <dbReference type="Proteomes" id="UP001629230"/>
    </source>
</evidence>
<keyword evidence="2" id="KW-1185">Reference proteome</keyword>
<organism evidence="1 2">
    <name type="scientific">Paraburkholderia dipogonis</name>
    <dbReference type="NCBI Taxonomy" id="1211383"/>
    <lineage>
        <taxon>Bacteria</taxon>
        <taxon>Pseudomonadati</taxon>
        <taxon>Pseudomonadota</taxon>
        <taxon>Betaproteobacteria</taxon>
        <taxon>Burkholderiales</taxon>
        <taxon>Burkholderiaceae</taxon>
        <taxon>Paraburkholderia</taxon>
    </lineage>
</organism>
<comment type="caution">
    <text evidence="1">The sequence shown here is derived from an EMBL/GenBank/DDBJ whole genome shotgun (WGS) entry which is preliminary data.</text>
</comment>
<evidence type="ECO:0000313" key="1">
    <source>
        <dbReference type="EMBL" id="MFM0002064.1"/>
    </source>
</evidence>
<dbReference type="EMBL" id="JAQQEZ010000008">
    <property type="protein sequence ID" value="MFM0002064.1"/>
    <property type="molecule type" value="Genomic_DNA"/>
</dbReference>
<reference evidence="1 2" key="1">
    <citation type="journal article" date="2024" name="Chem. Sci.">
        <title>Discovery of megapolipeptins by genome mining of a Burkholderiales bacteria collection.</title>
        <authorList>
            <person name="Paulo B.S."/>
            <person name="Recchia M.J.J."/>
            <person name="Lee S."/>
            <person name="Fergusson C.H."/>
            <person name="Romanowski S.B."/>
            <person name="Hernandez A."/>
            <person name="Krull N."/>
            <person name="Liu D.Y."/>
            <person name="Cavanagh H."/>
            <person name="Bos A."/>
            <person name="Gray C.A."/>
            <person name="Murphy B.T."/>
            <person name="Linington R.G."/>
            <person name="Eustaquio A.S."/>
        </authorList>
    </citation>
    <scope>NUCLEOTIDE SEQUENCE [LARGE SCALE GENOMIC DNA]</scope>
    <source>
        <strain evidence="1 2">RL17-350-BIC-A</strain>
    </source>
</reference>
<dbReference type="SUPFAM" id="SSF110849">
    <property type="entry name" value="ParB/Sulfiredoxin"/>
    <property type="match status" value="1"/>
</dbReference>
<dbReference type="InterPro" id="IPR036086">
    <property type="entry name" value="ParB/Sulfiredoxin_sf"/>
</dbReference>
<protein>
    <submittedName>
        <fullName evidence="1">ParB/Srx family N-terminal domain-containing protein</fullName>
    </submittedName>
</protein>